<evidence type="ECO:0000313" key="3">
    <source>
        <dbReference type="EMBL" id="KAG0267332.1"/>
    </source>
</evidence>
<feature type="chain" id="PRO_5041907003" description="Kazal-like domain-containing protein" evidence="1">
    <location>
        <begin position="25"/>
        <end position="146"/>
    </location>
</feature>
<dbReference type="PROSITE" id="PS51465">
    <property type="entry name" value="KAZAL_2"/>
    <property type="match status" value="2"/>
</dbReference>
<keyword evidence="4" id="KW-1185">Reference proteome</keyword>
<organism evidence="3 4">
    <name type="scientific">Linnemannia exigua</name>
    <dbReference type="NCBI Taxonomy" id="604196"/>
    <lineage>
        <taxon>Eukaryota</taxon>
        <taxon>Fungi</taxon>
        <taxon>Fungi incertae sedis</taxon>
        <taxon>Mucoromycota</taxon>
        <taxon>Mortierellomycotina</taxon>
        <taxon>Mortierellomycetes</taxon>
        <taxon>Mortierellales</taxon>
        <taxon>Mortierellaceae</taxon>
        <taxon>Linnemannia</taxon>
    </lineage>
</organism>
<dbReference type="Gene3D" id="3.30.60.30">
    <property type="match status" value="2"/>
</dbReference>
<evidence type="ECO:0000256" key="1">
    <source>
        <dbReference type="SAM" id="SignalP"/>
    </source>
</evidence>
<protein>
    <recommendedName>
        <fullName evidence="2">Kazal-like domain-containing protein</fullName>
    </recommendedName>
</protein>
<sequence>MQFSTIVSMATIAILSITMATVSSAPVEAINNKTPVCDGTCTKEYVPWCAKLTSGEYKTFGNKCTLDFYKCKHPKDVVKATKGACTKPPTPVCGTACADIYDAVCATFQNGETKTFPNECELKNLMCRSPKKTYTFVKGECPKSVP</sequence>
<feature type="signal peptide" evidence="1">
    <location>
        <begin position="1"/>
        <end position="24"/>
    </location>
</feature>
<dbReference type="SMART" id="SM00280">
    <property type="entry name" value="KAZAL"/>
    <property type="match status" value="2"/>
</dbReference>
<keyword evidence="1" id="KW-0732">Signal</keyword>
<dbReference type="SUPFAM" id="SSF100895">
    <property type="entry name" value="Kazal-type serine protease inhibitors"/>
    <property type="match status" value="2"/>
</dbReference>
<accession>A0AAD4D6P5</accession>
<feature type="domain" description="Kazal-like" evidence="2">
    <location>
        <begin position="87"/>
        <end position="143"/>
    </location>
</feature>
<proteinExistence type="predicted"/>
<dbReference type="InterPro" id="IPR002350">
    <property type="entry name" value="Kazal_dom"/>
</dbReference>
<comment type="caution">
    <text evidence="3">The sequence shown here is derived from an EMBL/GenBank/DDBJ whole genome shotgun (WGS) entry which is preliminary data.</text>
</comment>
<dbReference type="EMBL" id="JAAAIL010001626">
    <property type="protein sequence ID" value="KAG0267332.1"/>
    <property type="molecule type" value="Genomic_DNA"/>
</dbReference>
<gene>
    <name evidence="3" type="ORF">BGZ95_002865</name>
</gene>
<evidence type="ECO:0000313" key="4">
    <source>
        <dbReference type="Proteomes" id="UP001194580"/>
    </source>
</evidence>
<name>A0AAD4D6P5_9FUNG</name>
<feature type="domain" description="Kazal-like" evidence="2">
    <location>
        <begin position="31"/>
        <end position="86"/>
    </location>
</feature>
<dbReference type="InterPro" id="IPR036058">
    <property type="entry name" value="Kazal_dom_sf"/>
</dbReference>
<reference evidence="3" key="1">
    <citation type="journal article" date="2020" name="Fungal Divers.">
        <title>Resolving the Mortierellaceae phylogeny through synthesis of multi-gene phylogenetics and phylogenomics.</title>
        <authorList>
            <person name="Vandepol N."/>
            <person name="Liber J."/>
            <person name="Desiro A."/>
            <person name="Na H."/>
            <person name="Kennedy M."/>
            <person name="Barry K."/>
            <person name="Grigoriev I.V."/>
            <person name="Miller A.N."/>
            <person name="O'Donnell K."/>
            <person name="Stajich J.E."/>
            <person name="Bonito G."/>
        </authorList>
    </citation>
    <scope>NUCLEOTIDE SEQUENCE</scope>
    <source>
        <strain evidence="3">NRRL 28262</strain>
    </source>
</reference>
<dbReference type="Proteomes" id="UP001194580">
    <property type="component" value="Unassembled WGS sequence"/>
</dbReference>
<dbReference type="AlphaFoldDB" id="A0AAD4D6P5"/>
<evidence type="ECO:0000259" key="2">
    <source>
        <dbReference type="PROSITE" id="PS51465"/>
    </source>
</evidence>